<evidence type="ECO:0000259" key="2">
    <source>
        <dbReference type="PROSITE" id="PS50119"/>
    </source>
</evidence>
<dbReference type="RefSeq" id="XP_005711841.1">
    <property type="nucleotide sequence ID" value="XM_005711784.1"/>
</dbReference>
<dbReference type="Gene3D" id="3.30.160.60">
    <property type="entry name" value="Classic Zinc Finger"/>
    <property type="match status" value="1"/>
</dbReference>
<dbReference type="Gramene" id="CDF32176">
    <property type="protein sequence ID" value="CDF32176"/>
    <property type="gene ID" value="CHC_T00001403001"/>
</dbReference>
<proteinExistence type="predicted"/>
<dbReference type="GO" id="GO:0006355">
    <property type="term" value="P:regulation of DNA-templated transcription"/>
    <property type="evidence" value="ECO:0007669"/>
    <property type="project" value="TreeGrafter"/>
</dbReference>
<dbReference type="InterPro" id="IPR000315">
    <property type="entry name" value="Znf_B-box"/>
</dbReference>
<dbReference type="EMBL" id="HG001459">
    <property type="protein sequence ID" value="CDF32176.1"/>
    <property type="molecule type" value="Genomic_DNA"/>
</dbReference>
<dbReference type="GO" id="GO:0008270">
    <property type="term" value="F:zinc ion binding"/>
    <property type="evidence" value="ECO:0007669"/>
    <property type="project" value="UniProtKB-KW"/>
</dbReference>
<protein>
    <recommendedName>
        <fullName evidence="2">B box-type domain-containing protein</fullName>
    </recommendedName>
</protein>
<name>R7Q4A3_CHOCR</name>
<keyword evidence="1" id="KW-0862">Zinc</keyword>
<evidence type="ECO:0000256" key="1">
    <source>
        <dbReference type="PROSITE-ProRule" id="PRU00024"/>
    </source>
</evidence>
<dbReference type="AlphaFoldDB" id="R7Q4A3"/>
<dbReference type="Proteomes" id="UP000012073">
    <property type="component" value="Unassembled WGS sequence"/>
</dbReference>
<keyword evidence="1" id="KW-0863">Zinc-finger</keyword>
<dbReference type="Pfam" id="PF00643">
    <property type="entry name" value="zf-B_box"/>
    <property type="match status" value="1"/>
</dbReference>
<sequence length="182" mass="19327">MTRLFGIRAVCDGCLSAAANVFCVNHGTVVCFSCDDKQHASPHTASHQRVDLSSAVTALPFCERCDDAPATLYCESEGTTFCDKCDCVSHASHTSPPHCRTPISSTLRHRQVECRGLLDNRASSVYQVSSSPSFPASTPTKTISPGFCQERKRLPDAAEGAHVRSCAALVRDGAGALPNGQG</sequence>
<organism evidence="3 4">
    <name type="scientific">Chondrus crispus</name>
    <name type="common">Carrageen Irish moss</name>
    <name type="synonym">Polymorpha crispa</name>
    <dbReference type="NCBI Taxonomy" id="2769"/>
    <lineage>
        <taxon>Eukaryota</taxon>
        <taxon>Rhodophyta</taxon>
        <taxon>Florideophyceae</taxon>
        <taxon>Rhodymeniophycidae</taxon>
        <taxon>Gigartinales</taxon>
        <taxon>Gigartinaceae</taxon>
        <taxon>Chondrus</taxon>
    </lineage>
</organism>
<reference evidence="4" key="1">
    <citation type="journal article" date="2013" name="Proc. Natl. Acad. Sci. U.S.A.">
        <title>Genome structure and metabolic features in the red seaweed Chondrus crispus shed light on evolution of the Archaeplastida.</title>
        <authorList>
            <person name="Collen J."/>
            <person name="Porcel B."/>
            <person name="Carre W."/>
            <person name="Ball S.G."/>
            <person name="Chaparro C."/>
            <person name="Tonon T."/>
            <person name="Barbeyron T."/>
            <person name="Michel G."/>
            <person name="Noel B."/>
            <person name="Valentin K."/>
            <person name="Elias M."/>
            <person name="Artiguenave F."/>
            <person name="Arun A."/>
            <person name="Aury J.M."/>
            <person name="Barbosa-Neto J.F."/>
            <person name="Bothwell J.H."/>
            <person name="Bouget F.Y."/>
            <person name="Brillet L."/>
            <person name="Cabello-Hurtado F."/>
            <person name="Capella-Gutierrez S."/>
            <person name="Charrier B."/>
            <person name="Cladiere L."/>
            <person name="Cock J.M."/>
            <person name="Coelho S.M."/>
            <person name="Colleoni C."/>
            <person name="Czjzek M."/>
            <person name="Da Silva C."/>
            <person name="Delage L."/>
            <person name="Denoeud F."/>
            <person name="Deschamps P."/>
            <person name="Dittami S.M."/>
            <person name="Gabaldon T."/>
            <person name="Gachon C.M."/>
            <person name="Groisillier A."/>
            <person name="Herve C."/>
            <person name="Jabbari K."/>
            <person name="Katinka M."/>
            <person name="Kloareg B."/>
            <person name="Kowalczyk N."/>
            <person name="Labadie K."/>
            <person name="Leblanc C."/>
            <person name="Lopez P.J."/>
            <person name="McLachlan D.H."/>
            <person name="Meslet-Cladiere L."/>
            <person name="Moustafa A."/>
            <person name="Nehr Z."/>
            <person name="Nyvall Collen P."/>
            <person name="Panaud O."/>
            <person name="Partensky F."/>
            <person name="Poulain J."/>
            <person name="Rensing S.A."/>
            <person name="Rousvoal S."/>
            <person name="Samson G."/>
            <person name="Symeonidi A."/>
            <person name="Weissenbach J."/>
            <person name="Zambounis A."/>
            <person name="Wincker P."/>
            <person name="Boyen C."/>
        </authorList>
    </citation>
    <scope>NUCLEOTIDE SEQUENCE [LARGE SCALE GENOMIC DNA]</scope>
    <source>
        <strain evidence="4">cv. Stackhouse</strain>
    </source>
</reference>
<dbReference type="SMART" id="SM00336">
    <property type="entry name" value="BBOX"/>
    <property type="match status" value="2"/>
</dbReference>
<feature type="domain" description="B box-type" evidence="2">
    <location>
        <begin position="57"/>
        <end position="103"/>
    </location>
</feature>
<dbReference type="GO" id="GO:0005634">
    <property type="term" value="C:nucleus"/>
    <property type="evidence" value="ECO:0007669"/>
    <property type="project" value="TreeGrafter"/>
</dbReference>
<dbReference type="PROSITE" id="PS50119">
    <property type="entry name" value="ZF_BBOX"/>
    <property type="match status" value="2"/>
</dbReference>
<gene>
    <name evidence="3" type="ORF">CHC_T00001403001</name>
</gene>
<dbReference type="OrthoDB" id="153872at2759"/>
<dbReference type="GeneID" id="17319535"/>
<dbReference type="KEGG" id="ccp:CHC_T00001403001"/>
<dbReference type="PhylomeDB" id="R7Q4A3"/>
<keyword evidence="4" id="KW-1185">Reference proteome</keyword>
<feature type="domain" description="B box-type" evidence="2">
    <location>
        <begin position="10"/>
        <end position="52"/>
    </location>
</feature>
<evidence type="ECO:0000313" key="3">
    <source>
        <dbReference type="EMBL" id="CDF32176.1"/>
    </source>
</evidence>
<dbReference type="PANTHER" id="PTHR31832">
    <property type="entry name" value="B-BOX ZINC FINGER PROTEIN 22"/>
    <property type="match status" value="1"/>
</dbReference>
<accession>R7Q4A3</accession>
<keyword evidence="1" id="KW-0479">Metal-binding</keyword>
<dbReference type="PANTHER" id="PTHR31832:SF5">
    <property type="entry name" value="OS09G0527900 PROTEIN"/>
    <property type="match status" value="1"/>
</dbReference>
<evidence type="ECO:0000313" key="4">
    <source>
        <dbReference type="Proteomes" id="UP000012073"/>
    </source>
</evidence>
<dbReference type="InterPro" id="IPR051979">
    <property type="entry name" value="B-box_zinc_finger"/>
</dbReference>